<evidence type="ECO:0000256" key="7">
    <source>
        <dbReference type="ARBA" id="ARBA00023160"/>
    </source>
</evidence>
<evidence type="ECO:0000256" key="5">
    <source>
        <dbReference type="ARBA" id="ARBA00022842"/>
    </source>
</evidence>
<dbReference type="GO" id="GO:0008897">
    <property type="term" value="F:holo-[acyl-carrier-protein] synthase activity"/>
    <property type="evidence" value="ECO:0007669"/>
    <property type="project" value="UniProtKB-EC"/>
</dbReference>
<dbReference type="InterPro" id="IPR002582">
    <property type="entry name" value="ACPS"/>
</dbReference>
<evidence type="ECO:0000259" key="8">
    <source>
        <dbReference type="Pfam" id="PF01648"/>
    </source>
</evidence>
<dbReference type="NCBIfam" id="TIGR00516">
    <property type="entry name" value="acpS"/>
    <property type="match status" value="1"/>
</dbReference>
<proteinExistence type="inferred from homology"/>
<keyword evidence="1" id="KW-0444">Lipid biosynthesis</keyword>
<dbReference type="InterPro" id="IPR008278">
    <property type="entry name" value="4-PPantetheinyl_Trfase_dom"/>
</dbReference>
<dbReference type="Gene3D" id="3.90.470.20">
    <property type="entry name" value="4'-phosphopantetheinyl transferase domain"/>
    <property type="match status" value="1"/>
</dbReference>
<keyword evidence="6" id="KW-0443">Lipid metabolism</keyword>
<dbReference type="AlphaFoldDB" id="A0A3B0REA0"/>
<dbReference type="HAMAP" id="MF_00101">
    <property type="entry name" value="AcpS"/>
    <property type="match status" value="1"/>
</dbReference>
<dbReference type="EMBL" id="UOEF01000120">
    <property type="protein sequence ID" value="VAV91300.1"/>
    <property type="molecule type" value="Genomic_DNA"/>
</dbReference>
<protein>
    <submittedName>
        <fullName evidence="9">Holo-[acyl-carrier-protein] synthase</fullName>
        <ecNumber evidence="9">2.7.8.7</ecNumber>
    </submittedName>
</protein>
<sequence length="165" mass="18019">MVGWEGETGWFRAATDVGAHRRKPENKSMIIGLGSDLCNIERIQNSLDRFGNRFENRVFTEIERAKAARRPYTKAGTYAKRFAAKEAYSKAVGTGFNGGVFMKDIGVVNAKSGAPTLALTGGAKKRLDALTPEGYEAIVHLTLTDDHPWAQAFVIIEAQTSKRGG</sequence>
<dbReference type="GO" id="GO:0006633">
    <property type="term" value="P:fatty acid biosynthetic process"/>
    <property type="evidence" value="ECO:0007669"/>
    <property type="project" value="UniProtKB-KW"/>
</dbReference>
<evidence type="ECO:0000256" key="2">
    <source>
        <dbReference type="ARBA" id="ARBA00022679"/>
    </source>
</evidence>
<name>A0A3B0REA0_9ZZZZ</name>
<dbReference type="GO" id="GO:0000287">
    <property type="term" value="F:magnesium ion binding"/>
    <property type="evidence" value="ECO:0007669"/>
    <property type="project" value="InterPro"/>
</dbReference>
<dbReference type="NCBIfam" id="TIGR00556">
    <property type="entry name" value="pantethn_trn"/>
    <property type="match status" value="1"/>
</dbReference>
<reference evidence="9" key="1">
    <citation type="submission" date="2018-06" db="EMBL/GenBank/DDBJ databases">
        <authorList>
            <person name="Zhirakovskaya E."/>
        </authorList>
    </citation>
    <scope>NUCLEOTIDE SEQUENCE</scope>
</reference>
<dbReference type="InterPro" id="IPR004568">
    <property type="entry name" value="Ppantetheine-prot_Trfase_dom"/>
</dbReference>
<dbReference type="InterPro" id="IPR037143">
    <property type="entry name" value="4-PPantetheinyl_Trfase_dom_sf"/>
</dbReference>
<organism evidence="9">
    <name type="scientific">hydrothermal vent metagenome</name>
    <dbReference type="NCBI Taxonomy" id="652676"/>
    <lineage>
        <taxon>unclassified sequences</taxon>
        <taxon>metagenomes</taxon>
        <taxon>ecological metagenomes</taxon>
    </lineage>
</organism>
<keyword evidence="3" id="KW-0479">Metal-binding</keyword>
<accession>A0A3B0REA0</accession>
<dbReference type="Pfam" id="PF01648">
    <property type="entry name" value="ACPS"/>
    <property type="match status" value="1"/>
</dbReference>
<keyword evidence="7" id="KW-0275">Fatty acid biosynthesis</keyword>
<evidence type="ECO:0000256" key="4">
    <source>
        <dbReference type="ARBA" id="ARBA00022832"/>
    </source>
</evidence>
<evidence type="ECO:0000256" key="6">
    <source>
        <dbReference type="ARBA" id="ARBA00023098"/>
    </source>
</evidence>
<feature type="domain" description="4'-phosphopantetheinyl transferase" evidence="8">
    <location>
        <begin position="33"/>
        <end position="127"/>
    </location>
</feature>
<dbReference type="SUPFAM" id="SSF56214">
    <property type="entry name" value="4'-phosphopantetheinyl transferase"/>
    <property type="match status" value="1"/>
</dbReference>
<evidence type="ECO:0000256" key="3">
    <source>
        <dbReference type="ARBA" id="ARBA00022723"/>
    </source>
</evidence>
<dbReference type="EC" id="2.7.8.7" evidence="9"/>
<evidence type="ECO:0000256" key="1">
    <source>
        <dbReference type="ARBA" id="ARBA00022516"/>
    </source>
</evidence>
<gene>
    <name evidence="9" type="ORF">MNBD_ALPHA04-2004</name>
</gene>
<keyword evidence="4" id="KW-0276">Fatty acid metabolism</keyword>
<evidence type="ECO:0000313" key="9">
    <source>
        <dbReference type="EMBL" id="VAV91300.1"/>
    </source>
</evidence>
<keyword evidence="2 9" id="KW-0808">Transferase</keyword>
<keyword evidence="5" id="KW-0460">Magnesium</keyword>